<dbReference type="AlphaFoldDB" id="A0A5J9UEB4"/>
<dbReference type="Pfam" id="PF24758">
    <property type="entry name" value="LRR_At5g56370"/>
    <property type="match status" value="1"/>
</dbReference>
<dbReference type="PANTHER" id="PTHR34223">
    <property type="entry name" value="OS11G0201299 PROTEIN"/>
    <property type="match status" value="1"/>
</dbReference>
<dbReference type="Gramene" id="TVU21458">
    <property type="protein sequence ID" value="TVU21458"/>
    <property type="gene ID" value="EJB05_31092"/>
</dbReference>
<dbReference type="SUPFAM" id="SSF81383">
    <property type="entry name" value="F-box domain"/>
    <property type="match status" value="1"/>
</dbReference>
<dbReference type="SMART" id="SM00256">
    <property type="entry name" value="FBOX"/>
    <property type="match status" value="1"/>
</dbReference>
<feature type="non-terminal residue" evidence="3">
    <location>
        <position position="1"/>
    </location>
</feature>
<organism evidence="3 4">
    <name type="scientific">Eragrostis curvula</name>
    <name type="common">weeping love grass</name>
    <dbReference type="NCBI Taxonomy" id="38414"/>
    <lineage>
        <taxon>Eukaryota</taxon>
        <taxon>Viridiplantae</taxon>
        <taxon>Streptophyta</taxon>
        <taxon>Embryophyta</taxon>
        <taxon>Tracheophyta</taxon>
        <taxon>Spermatophyta</taxon>
        <taxon>Magnoliopsida</taxon>
        <taxon>Liliopsida</taxon>
        <taxon>Poales</taxon>
        <taxon>Poaceae</taxon>
        <taxon>PACMAD clade</taxon>
        <taxon>Chloridoideae</taxon>
        <taxon>Eragrostideae</taxon>
        <taxon>Eragrostidinae</taxon>
        <taxon>Eragrostis</taxon>
    </lineage>
</organism>
<dbReference type="Proteomes" id="UP000324897">
    <property type="component" value="Unassembled WGS sequence"/>
</dbReference>
<feature type="domain" description="F-box" evidence="2">
    <location>
        <begin position="8"/>
        <end position="61"/>
    </location>
</feature>
<dbReference type="InterPro" id="IPR053197">
    <property type="entry name" value="F-box_SCFL_complex_component"/>
</dbReference>
<dbReference type="PANTHER" id="PTHR34223:SF44">
    <property type="entry name" value="OS01G0789000 PROTEIN"/>
    <property type="match status" value="1"/>
</dbReference>
<evidence type="ECO:0000259" key="2">
    <source>
        <dbReference type="PROSITE" id="PS50181"/>
    </source>
</evidence>
<dbReference type="EMBL" id="RWGY01000026">
    <property type="protein sequence ID" value="TVU21458.1"/>
    <property type="molecule type" value="Genomic_DNA"/>
</dbReference>
<gene>
    <name evidence="3" type="ORF">EJB05_31092</name>
</gene>
<dbReference type="PROSITE" id="PS50181">
    <property type="entry name" value="FBOX"/>
    <property type="match status" value="1"/>
</dbReference>
<evidence type="ECO:0000313" key="4">
    <source>
        <dbReference type="Proteomes" id="UP000324897"/>
    </source>
</evidence>
<dbReference type="InterPro" id="IPR055411">
    <property type="entry name" value="LRR_FXL15/At3g58940/PEG3-like"/>
</dbReference>
<reference evidence="3 4" key="1">
    <citation type="journal article" date="2019" name="Sci. Rep.">
        <title>A high-quality genome of Eragrostis curvula grass provides insights into Poaceae evolution and supports new strategies to enhance forage quality.</title>
        <authorList>
            <person name="Carballo J."/>
            <person name="Santos B.A.C.M."/>
            <person name="Zappacosta D."/>
            <person name="Garbus I."/>
            <person name="Selva J.P."/>
            <person name="Gallo C.A."/>
            <person name="Diaz A."/>
            <person name="Albertini E."/>
            <person name="Caccamo M."/>
            <person name="Echenique V."/>
        </authorList>
    </citation>
    <scope>NUCLEOTIDE SEQUENCE [LARGE SCALE GENOMIC DNA]</scope>
    <source>
        <strain evidence="4">cv. Victoria</strain>
        <tissue evidence="3">Leaf</tissue>
    </source>
</reference>
<feature type="region of interest" description="Disordered" evidence="1">
    <location>
        <begin position="436"/>
        <end position="519"/>
    </location>
</feature>
<sequence>METIESAIDRISSLPTEILHNILSLVQIRSVVRMRRLSKRWREVCESLQFICLSDEEFENWRVEKFIRFVNNLLLLRAKVDLHTFQLHWCCYRSLNCNDVMMWIAYAVKHNVKVLDLELGGYDRTFLPHCIFTCPSLQELNLQWGGASYGHMGHVPDTVNLPSLRNLTLADVEVCQLSLDQIIAQSPGLEDLNLRGCATYFNLLESKVLKSLTLHGLENGLNKFTVAAPHLIHFQCMGSPLEDIFWRERPCLESAHIESCGHTFDGQSDFTGIILLAKRLKLLSGIDMKVMLEKELPTCPVFKNLEFLQIGDWCLIDSLYIILRFLQLSPRLQKLILTHTKLPEAGKGAGKNAMLSSEMAFQCPHLQTVIIQCSKDDSEIDTIVNAMLDNGVNLEKIQVIFYEDLIKRGVSEVTINFQKQKKEFGIFEKMLKENPEWPDNSIYAGSESDNNDDDEEWWNEDDDDDDDESPDEDDDESGDGVEDESGDEVGDDDEIEDKDDDNDMDEVGLGNHEHGDDDL</sequence>
<name>A0A5J9UEB4_9POAL</name>
<keyword evidence="4" id="KW-1185">Reference proteome</keyword>
<comment type="caution">
    <text evidence="3">The sequence shown here is derived from an EMBL/GenBank/DDBJ whole genome shotgun (WGS) entry which is preliminary data.</text>
</comment>
<evidence type="ECO:0000313" key="3">
    <source>
        <dbReference type="EMBL" id="TVU21458.1"/>
    </source>
</evidence>
<feature type="compositionally biased region" description="Acidic residues" evidence="1">
    <location>
        <begin position="449"/>
        <end position="506"/>
    </location>
</feature>
<dbReference type="SUPFAM" id="SSF52047">
    <property type="entry name" value="RNI-like"/>
    <property type="match status" value="1"/>
</dbReference>
<accession>A0A5J9UEB4</accession>
<proteinExistence type="predicted"/>
<dbReference type="InterPro" id="IPR001810">
    <property type="entry name" value="F-box_dom"/>
</dbReference>
<dbReference type="InterPro" id="IPR032675">
    <property type="entry name" value="LRR_dom_sf"/>
</dbReference>
<dbReference type="InterPro" id="IPR036047">
    <property type="entry name" value="F-box-like_dom_sf"/>
</dbReference>
<dbReference type="Gene3D" id="1.20.1280.50">
    <property type="match status" value="1"/>
</dbReference>
<dbReference type="Pfam" id="PF00646">
    <property type="entry name" value="F-box"/>
    <property type="match status" value="1"/>
</dbReference>
<evidence type="ECO:0000256" key="1">
    <source>
        <dbReference type="SAM" id="MobiDB-lite"/>
    </source>
</evidence>
<dbReference type="OrthoDB" id="633625at2759"/>
<protein>
    <recommendedName>
        <fullName evidence="2">F-box domain-containing protein</fullName>
    </recommendedName>
</protein>
<dbReference type="Gene3D" id="3.80.10.10">
    <property type="entry name" value="Ribonuclease Inhibitor"/>
    <property type="match status" value="1"/>
</dbReference>